<sequence length="166" mass="18527">MSSPPSATAIPLRPWHQFVDSAALSLPISLSDATYRINHNIRYFVGNYVVLLFFILLVSLISRPLTLIFFIAISASWIYLYLSRSEPLELFGFDIDDRIILGFLCLISLIAMFASRVWSNVFISVAIGIVVSCVHAALRAPEDQEASPYEGLIDVLDSPRGDYARV</sequence>
<evidence type="ECO:0000256" key="4">
    <source>
        <dbReference type="ARBA" id="ARBA00022692"/>
    </source>
</evidence>
<keyword evidence="5 7" id="KW-1133">Transmembrane helix</keyword>
<dbReference type="OrthoDB" id="63113at2759"/>
<dbReference type="GO" id="GO:0016192">
    <property type="term" value="P:vesicle-mediated transport"/>
    <property type="evidence" value="ECO:0007669"/>
    <property type="project" value="TreeGrafter"/>
</dbReference>
<evidence type="ECO:0000256" key="7">
    <source>
        <dbReference type="RuleBase" id="RU363107"/>
    </source>
</evidence>
<dbReference type="EMBL" id="CAMAPE010000047">
    <property type="protein sequence ID" value="CAH9104957.1"/>
    <property type="molecule type" value="Genomic_DNA"/>
</dbReference>
<protein>
    <recommendedName>
        <fullName evidence="7">PRA1 family protein</fullName>
    </recommendedName>
</protein>
<feature type="transmembrane region" description="Helical" evidence="7">
    <location>
        <begin position="121"/>
        <end position="138"/>
    </location>
</feature>
<evidence type="ECO:0000256" key="1">
    <source>
        <dbReference type="ARBA" id="ARBA00002501"/>
    </source>
</evidence>
<comment type="caution">
    <text evidence="8">The sequence shown here is derived from an EMBL/GenBank/DDBJ whole genome shotgun (WGS) entry which is preliminary data.</text>
</comment>
<comment type="similarity">
    <text evidence="3 7">Belongs to the PRA1 family.</text>
</comment>
<dbReference type="GO" id="GO:0005794">
    <property type="term" value="C:Golgi apparatus"/>
    <property type="evidence" value="ECO:0007669"/>
    <property type="project" value="TreeGrafter"/>
</dbReference>
<dbReference type="GO" id="GO:0005783">
    <property type="term" value="C:endoplasmic reticulum"/>
    <property type="evidence" value="ECO:0007669"/>
    <property type="project" value="TreeGrafter"/>
</dbReference>
<accession>A0A9P1EGK8</accession>
<dbReference type="InterPro" id="IPR004895">
    <property type="entry name" value="Prenylated_rab_accept_PRA1"/>
</dbReference>
<feature type="transmembrane region" description="Helical" evidence="7">
    <location>
        <begin position="95"/>
        <end position="115"/>
    </location>
</feature>
<organism evidence="8 9">
    <name type="scientific">Cuscuta europaea</name>
    <name type="common">European dodder</name>
    <dbReference type="NCBI Taxonomy" id="41803"/>
    <lineage>
        <taxon>Eukaryota</taxon>
        <taxon>Viridiplantae</taxon>
        <taxon>Streptophyta</taxon>
        <taxon>Embryophyta</taxon>
        <taxon>Tracheophyta</taxon>
        <taxon>Spermatophyta</taxon>
        <taxon>Magnoliopsida</taxon>
        <taxon>eudicotyledons</taxon>
        <taxon>Gunneridae</taxon>
        <taxon>Pentapetalae</taxon>
        <taxon>asterids</taxon>
        <taxon>lamiids</taxon>
        <taxon>Solanales</taxon>
        <taxon>Convolvulaceae</taxon>
        <taxon>Cuscuteae</taxon>
        <taxon>Cuscuta</taxon>
        <taxon>Cuscuta subgen. Cuscuta</taxon>
    </lineage>
</organism>
<dbReference type="PANTHER" id="PTHR19317:SF81">
    <property type="entry name" value="PRA1 FAMILY PROTEIN D"/>
    <property type="match status" value="1"/>
</dbReference>
<dbReference type="Pfam" id="PF03208">
    <property type="entry name" value="PRA1"/>
    <property type="match status" value="1"/>
</dbReference>
<feature type="transmembrane region" description="Helical" evidence="7">
    <location>
        <begin position="43"/>
        <end position="61"/>
    </location>
</feature>
<keyword evidence="6 7" id="KW-0472">Membrane</keyword>
<keyword evidence="7" id="KW-0813">Transport</keyword>
<dbReference type="AlphaFoldDB" id="A0A9P1EGK8"/>
<feature type="transmembrane region" description="Helical" evidence="7">
    <location>
        <begin position="67"/>
        <end position="83"/>
    </location>
</feature>
<dbReference type="PANTHER" id="PTHR19317">
    <property type="entry name" value="PRENYLATED RAB ACCEPTOR 1-RELATED"/>
    <property type="match status" value="1"/>
</dbReference>
<keyword evidence="9" id="KW-1185">Reference proteome</keyword>
<dbReference type="Proteomes" id="UP001152484">
    <property type="component" value="Unassembled WGS sequence"/>
</dbReference>
<evidence type="ECO:0000313" key="8">
    <source>
        <dbReference type="EMBL" id="CAH9104957.1"/>
    </source>
</evidence>
<evidence type="ECO:0000256" key="6">
    <source>
        <dbReference type="ARBA" id="ARBA00023136"/>
    </source>
</evidence>
<evidence type="ECO:0000313" key="9">
    <source>
        <dbReference type="Proteomes" id="UP001152484"/>
    </source>
</evidence>
<proteinExistence type="inferred from homology"/>
<evidence type="ECO:0000256" key="5">
    <source>
        <dbReference type="ARBA" id="ARBA00022989"/>
    </source>
</evidence>
<gene>
    <name evidence="8" type="ORF">CEURO_LOCUS16737</name>
</gene>
<comment type="subcellular location">
    <subcellularLocation>
        <location evidence="2 7">Membrane</location>
        <topology evidence="2 7">Multi-pass membrane protein</topology>
    </subcellularLocation>
</comment>
<keyword evidence="4 7" id="KW-0812">Transmembrane</keyword>
<evidence type="ECO:0000256" key="3">
    <source>
        <dbReference type="ARBA" id="ARBA00006483"/>
    </source>
</evidence>
<reference evidence="8" key="1">
    <citation type="submission" date="2022-07" db="EMBL/GenBank/DDBJ databases">
        <authorList>
            <person name="Macas J."/>
            <person name="Novak P."/>
            <person name="Neumann P."/>
        </authorList>
    </citation>
    <scope>NUCLEOTIDE SEQUENCE</scope>
</reference>
<name>A0A9P1EGK8_CUSEU</name>
<comment type="function">
    <text evidence="1 7">May be involved in both secretory and endocytic intracellular trafficking in the endosomal/prevacuolar compartments.</text>
</comment>
<dbReference type="GO" id="GO:0016020">
    <property type="term" value="C:membrane"/>
    <property type="evidence" value="ECO:0007669"/>
    <property type="project" value="UniProtKB-SubCell"/>
</dbReference>
<evidence type="ECO:0000256" key="2">
    <source>
        <dbReference type="ARBA" id="ARBA00004141"/>
    </source>
</evidence>